<dbReference type="InterPro" id="IPR013078">
    <property type="entry name" value="His_Pase_superF_clade-1"/>
</dbReference>
<dbReference type="InterPro" id="IPR052765">
    <property type="entry name" value="PGM-Related"/>
</dbReference>
<dbReference type="SMART" id="SM00855">
    <property type="entry name" value="PGAM"/>
    <property type="match status" value="1"/>
</dbReference>
<dbReference type="EMBL" id="CP015057">
    <property type="protein sequence ID" value="QGN15882.1"/>
    <property type="molecule type" value="Genomic_DNA"/>
</dbReference>
<proteinExistence type="predicted"/>
<dbReference type="Pfam" id="PF00300">
    <property type="entry name" value="His_Phos_1"/>
    <property type="match status" value="1"/>
</dbReference>
<reference evidence="1 2" key="1">
    <citation type="submission" date="2016-03" db="EMBL/GenBank/DDBJ databases">
        <title>How can Kluyveromyces marxianus grow so fast - potential evolutionary course in Saccharomyces Complex revealed by comparative genomics.</title>
        <authorList>
            <person name="Mo W."/>
            <person name="Lu W."/>
            <person name="Yang X."/>
            <person name="Qi J."/>
            <person name="Lv H."/>
        </authorList>
    </citation>
    <scope>NUCLEOTIDE SEQUENCE [LARGE SCALE GENOMIC DNA]</scope>
    <source>
        <strain evidence="1 2">FIM1</strain>
    </source>
</reference>
<dbReference type="Proteomes" id="UP000422736">
    <property type="component" value="Chromosome 4"/>
</dbReference>
<keyword evidence="2" id="KW-1185">Reference proteome</keyword>
<dbReference type="PANTHER" id="PTHR46192">
    <property type="entry name" value="BROAD-RANGE ACID PHOSPHATASE DET1"/>
    <property type="match status" value="1"/>
</dbReference>
<evidence type="ECO:0000313" key="2">
    <source>
        <dbReference type="Proteomes" id="UP000422736"/>
    </source>
</evidence>
<dbReference type="Gene3D" id="3.40.50.1240">
    <property type="entry name" value="Phosphoglycerate mutase-like"/>
    <property type="match status" value="1"/>
</dbReference>
<protein>
    <submittedName>
        <fullName evidence="1">Phosphoglycerate mutase DET1</fullName>
    </submittedName>
</protein>
<gene>
    <name evidence="1" type="primary">DET1</name>
    <name evidence="1" type="ORF">FIM1_2580</name>
</gene>
<dbReference type="InterPro" id="IPR029033">
    <property type="entry name" value="His_PPase_superfam"/>
</dbReference>
<dbReference type="PROSITE" id="PS00175">
    <property type="entry name" value="PG_MUTASE"/>
    <property type="match status" value="1"/>
</dbReference>
<sequence length="349" mass="40197">MKPRLILLIRHGESESNKDKKVNEHTPNHLIPLTKNGMNQARMAGIEILKLLNVDDDSLIQKIEQEQDHPDDRKKLEQNYKRVRTSKDTDIVFYTSPYRRTRETLKGIIEMIDRYNELNTGIKVCEGESYQPLGTRRLAHWQCPAFPSAVFENSASVTNLRKVHTTGVPTTTSSSDQNQKNFLHYRVKEEPRIREQDFGNFQQTESMTEVMNTRANYGHFFFRLPQGESAADVYDRCSGFQESLFRHFERSGGKKRDVVAIVTHGIFLRVFLMKWFRWTYEEFESLMNVPNGSVIIMELDETLDRYVLRTKLPKWTTTGCDDASAGASTSGSNSSCAQKHCQCEPTAIV</sequence>
<organism evidence="1 2">
    <name type="scientific">Kluyveromyces marxianus</name>
    <name type="common">Yeast</name>
    <name type="synonym">Candida kefyr</name>
    <dbReference type="NCBI Taxonomy" id="4911"/>
    <lineage>
        <taxon>Eukaryota</taxon>
        <taxon>Fungi</taxon>
        <taxon>Dikarya</taxon>
        <taxon>Ascomycota</taxon>
        <taxon>Saccharomycotina</taxon>
        <taxon>Saccharomycetes</taxon>
        <taxon>Saccharomycetales</taxon>
        <taxon>Saccharomycetaceae</taxon>
        <taxon>Kluyveromyces</taxon>
    </lineage>
</organism>
<accession>A0ABX6EVX4</accession>
<name>A0ABX6EVX4_KLUMA</name>
<dbReference type="InterPro" id="IPR001345">
    <property type="entry name" value="PG/BPGM_mutase_AS"/>
</dbReference>
<evidence type="ECO:0000313" key="1">
    <source>
        <dbReference type="EMBL" id="QGN15882.1"/>
    </source>
</evidence>
<dbReference type="SUPFAM" id="SSF53254">
    <property type="entry name" value="Phosphoglycerate mutase-like"/>
    <property type="match status" value="1"/>
</dbReference>
<dbReference type="CDD" id="cd07067">
    <property type="entry name" value="HP_PGM_like"/>
    <property type="match status" value="1"/>
</dbReference>